<feature type="compositionally biased region" description="Low complexity" evidence="1">
    <location>
        <begin position="1305"/>
        <end position="1316"/>
    </location>
</feature>
<feature type="compositionally biased region" description="Low complexity" evidence="1">
    <location>
        <begin position="1567"/>
        <end position="1583"/>
    </location>
</feature>
<proteinExistence type="predicted"/>
<feature type="compositionally biased region" description="Low complexity" evidence="1">
    <location>
        <begin position="1049"/>
        <end position="1083"/>
    </location>
</feature>
<evidence type="ECO:0000313" key="3">
    <source>
        <dbReference type="EMBL" id="UKK00499.2"/>
    </source>
</evidence>
<feature type="transmembrane region" description="Helical" evidence="2">
    <location>
        <begin position="1804"/>
        <end position="1824"/>
    </location>
</feature>
<gene>
    <name evidence="3" type="ORF">MACK_000572</name>
</gene>
<feature type="region of interest" description="Disordered" evidence="1">
    <location>
        <begin position="1131"/>
        <end position="1150"/>
    </location>
</feature>
<evidence type="ECO:0000313" key="4">
    <source>
        <dbReference type="Proteomes" id="UP000244811"/>
    </source>
</evidence>
<feature type="region of interest" description="Disordered" evidence="1">
    <location>
        <begin position="1040"/>
        <end position="1083"/>
    </location>
</feature>
<feature type="region of interest" description="Disordered" evidence="1">
    <location>
        <begin position="1517"/>
        <end position="1591"/>
    </location>
</feature>
<feature type="region of interest" description="Disordered" evidence="1">
    <location>
        <begin position="1663"/>
        <end position="1699"/>
    </location>
</feature>
<evidence type="ECO:0000256" key="1">
    <source>
        <dbReference type="SAM" id="MobiDB-lite"/>
    </source>
</evidence>
<accession>A0A976MA70</accession>
<feature type="region of interest" description="Disordered" evidence="1">
    <location>
        <begin position="526"/>
        <end position="555"/>
    </location>
</feature>
<feature type="compositionally biased region" description="Low complexity" evidence="1">
    <location>
        <begin position="840"/>
        <end position="891"/>
    </location>
</feature>
<feature type="region of interest" description="Disordered" evidence="1">
    <location>
        <begin position="337"/>
        <end position="385"/>
    </location>
</feature>
<evidence type="ECO:0000256" key="2">
    <source>
        <dbReference type="SAM" id="Phobius"/>
    </source>
</evidence>
<dbReference type="Proteomes" id="UP000244811">
    <property type="component" value="Chromosome 1"/>
</dbReference>
<organism evidence="3 4">
    <name type="scientific">Theileria orientalis</name>
    <dbReference type="NCBI Taxonomy" id="68886"/>
    <lineage>
        <taxon>Eukaryota</taxon>
        <taxon>Sar</taxon>
        <taxon>Alveolata</taxon>
        <taxon>Apicomplexa</taxon>
        <taxon>Aconoidasida</taxon>
        <taxon>Piroplasmida</taxon>
        <taxon>Theileriidae</taxon>
        <taxon>Theileria</taxon>
    </lineage>
</organism>
<name>A0A976MA70_THEOR</name>
<keyword evidence="2" id="KW-1133">Transmembrane helix</keyword>
<feature type="region of interest" description="Disordered" evidence="1">
    <location>
        <begin position="278"/>
        <end position="300"/>
    </location>
</feature>
<feature type="compositionally biased region" description="Basic and acidic residues" evidence="1">
    <location>
        <begin position="346"/>
        <end position="360"/>
    </location>
</feature>
<protein>
    <submittedName>
        <fullName evidence="3">Uncharacterized protein</fullName>
    </submittedName>
</protein>
<feature type="compositionally biased region" description="Low complexity" evidence="1">
    <location>
        <begin position="1518"/>
        <end position="1546"/>
    </location>
</feature>
<keyword evidence="2" id="KW-0812">Transmembrane</keyword>
<dbReference type="EMBL" id="CP056069">
    <property type="protein sequence ID" value="UKK00499.2"/>
    <property type="molecule type" value="Genomic_DNA"/>
</dbReference>
<feature type="region of interest" description="Disordered" evidence="1">
    <location>
        <begin position="1297"/>
        <end position="1316"/>
    </location>
</feature>
<keyword evidence="2" id="KW-0472">Membrane</keyword>
<reference evidence="3" key="1">
    <citation type="submission" date="2022-07" db="EMBL/GenBank/DDBJ databases">
        <title>Evaluation of T. orientalis genome assembly methods using nanopore sequencing and analysis of variation between genomes.</title>
        <authorList>
            <person name="Yam J."/>
            <person name="Micallef M.L."/>
            <person name="Liu M."/>
            <person name="Djordjevic S.P."/>
            <person name="Bogema D.R."/>
            <person name="Jenkins C."/>
        </authorList>
    </citation>
    <scope>NUCLEOTIDE SEQUENCE</scope>
    <source>
        <strain evidence="3">Goon Nure</strain>
    </source>
</reference>
<feature type="region of interest" description="Disordered" evidence="1">
    <location>
        <begin position="840"/>
        <end position="892"/>
    </location>
</feature>
<feature type="compositionally biased region" description="Polar residues" evidence="1">
    <location>
        <begin position="1131"/>
        <end position="1145"/>
    </location>
</feature>
<sequence length="1825" mass="203427">MPIELDLESNLKCLEEACNKNVRHCKKAVSRLRNVTVESKRITNYFGYENILSLVELEHKIGSKNSGIISSSVLKRKLTKSASLNSEATITSRISSIGTNRSVSSNYSYLNGSIEGLTGGHSEKRELSRLLFVFLELFSIEVKNNDDFRRLVNSTLNDLSIIKHVSAELKANLNRKIRGLNSRVKERVNEYQSHLKNVNKYDKILQPSIVKIINSIGSDEDAVSDMNIINYSNVKSEGYGHGKETLVCYCDYDNLLLSKIRTNKELFNFFTNGPTALKSRSKGTSITSHQAKKGRKSVGYDEDYSERVGVTKVSELPYKNSESERKEVTYIRRSTLLMEEEQTNSDSRKGSVYDSAEKTDGSSGMTVLRNDAEKDGTNEEDEEVKEEYKELNLDYVKYKCKLLSQMLLEEYKDYNNYNAYVESLMRFCVVRNEMENEFRECDEEVEDLVNEFKNSQIKIRSYKIINRLTRYYAKKYKYYCSLLKMVTSIKVQSRSSSSYYRHSSNAINSSITSIASINISNSSDGISNTSNSISNTSDSISNSSNSSMSASNTDMNILDHCNNKDSFNADVNDTGTINNNKADDGSIVDDASIDNNINYSIDDINNINNNINNINNNIDDSDTNINGINDTSIVDDTNINNMSTMDSANGDNYISGKKVIRGEDNVNNEYVDELFECYSVQDEMDCNRELVLTKILDMSSKLRKYYKNKYSSISSSKVSSDVNKTVKLNEKVELERNIDLNKRIIDVNRQYEEDRLGINIYVNEYVDYVNKIKKFYTNVQDIIVNMIKENSRNKKFKNSNGSINENYIEISKSGHGVANSNGNRSNSMCNNNINESIGIDNISGNGNTNNTGNSKNTNNNNNNSNNNSSTNNNTNNTNTNNNSNNNNIDKSNTYERTTYVSHSVDDMAVREFDEIYEVVCKYLGEVIEQMVETFESILKVLISLSTHEDNFSKQVDFIVKNNSLRRWMRTYYDDNNGTTALSIVKNEYIMCVIYGLSMIYRTGKGTINDYKHVLILSNRYVYTHRHCGYKVKGVRKETKKIEASVDNKTSTTASGSSISNSNYNSNNSNANFGSSNTNSSSSNPINDYTSGCISSCIDGDSNSQGGMLVNDGVESIQNGYVATDSNVTIGTDTGNTANTPGSVTDNTTSSTTGNIIGSANANTTSFATINATTANATSATTSTSKKSTDGGLSKGESQLVAVVGVVDGRWVENDLKLSINNYVDYKLKLTGEVLFRVRCSLIDKIYLNGTMMVTSNEIGFHSYFNKTTLLGKQTYVTIRKKDIVNIVVNNSRISTSAVEESGDESSNSISVNNSNKNKCNDKIVKKKSNRKVENVNKDMMGNNKLVIETTQSKYSFHVMQSLEALLSNIIVNVEIEINDRDIEPISELEINMDENTLLSDNNYSLTLNEFFEMVLSSNTNGKALISKSRKQLGAYDLKPSNQGVKMYQYPFNVSIELDTSVTSDMRRSSLSVSSNDDIASGIFIINSTGNSGGNNGSVNGNIGTNNSRDSIVTRNSRDSIGINNSGSGSIPSNFGNNSAHSSSSKSTRFRRLDKTSSYVKPLMDGTSSISSSASEGSDGSSSRTSKRNKKEVLGVMLRKKLEYSVNNNTMFNTRISTTENLSYYFTKDKIVYQSLTNVKDMPYSKHFYTVFTIIVSNTTSEDNNSNLSTTNKTGSTCNNDSNTNSGAISDGNSMSHSRTGTTVAYSTGITTSSSKLTRSAISSSSNTGSTYSTVMRMGRSNTFSKENKINVKIYGNVVFTKKIMFERVIRSEAMQKINQATNIVLDAMKQDLLNNNIKKESVRYSTHKFMIALFFVIIIIFKLFF</sequence>